<proteinExistence type="predicted"/>
<evidence type="ECO:0000313" key="2">
    <source>
        <dbReference type="EMBL" id="KAJ1108617.1"/>
    </source>
</evidence>
<dbReference type="AlphaFoldDB" id="A0AAV7N249"/>
<organism evidence="2 3">
    <name type="scientific">Pleurodeles waltl</name>
    <name type="common">Iberian ribbed newt</name>
    <dbReference type="NCBI Taxonomy" id="8319"/>
    <lineage>
        <taxon>Eukaryota</taxon>
        <taxon>Metazoa</taxon>
        <taxon>Chordata</taxon>
        <taxon>Craniata</taxon>
        <taxon>Vertebrata</taxon>
        <taxon>Euteleostomi</taxon>
        <taxon>Amphibia</taxon>
        <taxon>Batrachia</taxon>
        <taxon>Caudata</taxon>
        <taxon>Salamandroidea</taxon>
        <taxon>Salamandridae</taxon>
        <taxon>Pleurodelinae</taxon>
        <taxon>Pleurodeles</taxon>
    </lineage>
</organism>
<gene>
    <name evidence="2" type="ORF">NDU88_005993</name>
</gene>
<evidence type="ECO:0000256" key="1">
    <source>
        <dbReference type="SAM" id="MobiDB-lite"/>
    </source>
</evidence>
<dbReference type="EMBL" id="JANPWB010000013">
    <property type="protein sequence ID" value="KAJ1108617.1"/>
    <property type="molecule type" value="Genomic_DNA"/>
</dbReference>
<reference evidence="2" key="1">
    <citation type="journal article" date="2022" name="bioRxiv">
        <title>Sequencing and chromosome-scale assembly of the giantPleurodeles waltlgenome.</title>
        <authorList>
            <person name="Brown T."/>
            <person name="Elewa A."/>
            <person name="Iarovenko S."/>
            <person name="Subramanian E."/>
            <person name="Araus A.J."/>
            <person name="Petzold A."/>
            <person name="Susuki M."/>
            <person name="Suzuki K.-i.T."/>
            <person name="Hayashi T."/>
            <person name="Toyoda A."/>
            <person name="Oliveira C."/>
            <person name="Osipova E."/>
            <person name="Leigh N.D."/>
            <person name="Simon A."/>
            <person name="Yun M.H."/>
        </authorList>
    </citation>
    <scope>NUCLEOTIDE SEQUENCE</scope>
    <source>
        <strain evidence="2">20211129_DDA</strain>
        <tissue evidence="2">Liver</tissue>
    </source>
</reference>
<evidence type="ECO:0000313" key="3">
    <source>
        <dbReference type="Proteomes" id="UP001066276"/>
    </source>
</evidence>
<keyword evidence="3" id="KW-1185">Reference proteome</keyword>
<accession>A0AAV7N249</accession>
<protein>
    <submittedName>
        <fullName evidence="2">Uncharacterized protein</fullName>
    </submittedName>
</protein>
<dbReference type="Proteomes" id="UP001066276">
    <property type="component" value="Chromosome 9"/>
</dbReference>
<sequence length="131" mass="13596">MTVKQWCGRGRPAVGVGALPRWRWGSRRDDAAGRQQARAVPRTRSAEGRSGIGRLPQFSARGGRVRGSGRAASRQALLLFGQGRAPVPPRRPCARPNNPSMGAPGVLKTGSPGGKSIHRGPGGLATESGAG</sequence>
<name>A0AAV7N249_PLEWA</name>
<feature type="region of interest" description="Disordered" evidence="1">
    <location>
        <begin position="27"/>
        <end position="131"/>
    </location>
</feature>
<comment type="caution">
    <text evidence="2">The sequence shown here is derived from an EMBL/GenBank/DDBJ whole genome shotgun (WGS) entry which is preliminary data.</text>
</comment>